<dbReference type="InterPro" id="IPR006121">
    <property type="entry name" value="HMA_dom"/>
</dbReference>
<proteinExistence type="inferred from homology"/>
<dbReference type="Pfam" id="PF00403">
    <property type="entry name" value="HMA"/>
    <property type="match status" value="1"/>
</dbReference>
<feature type="domain" description="HMA" evidence="5">
    <location>
        <begin position="5"/>
        <end position="68"/>
    </location>
</feature>
<keyword evidence="7" id="KW-1185">Reference proteome</keyword>
<dbReference type="Proteomes" id="UP001497383">
    <property type="component" value="Chromosome 1"/>
</dbReference>
<accession>A0ABP0ZCV6</accession>
<evidence type="ECO:0000256" key="2">
    <source>
        <dbReference type="ARBA" id="ARBA00010636"/>
    </source>
</evidence>
<protein>
    <recommendedName>
        <fullName evidence="3">Superoxide dismutase 1 copper chaperone</fullName>
    </recommendedName>
</protein>
<organism evidence="6 7">
    <name type="scientific">Lodderomyces beijingensis</name>
    <dbReference type="NCBI Taxonomy" id="1775926"/>
    <lineage>
        <taxon>Eukaryota</taxon>
        <taxon>Fungi</taxon>
        <taxon>Dikarya</taxon>
        <taxon>Ascomycota</taxon>
        <taxon>Saccharomycotina</taxon>
        <taxon>Pichiomycetes</taxon>
        <taxon>Debaryomycetaceae</taxon>
        <taxon>Candida/Lodderomyces clade</taxon>
        <taxon>Lodderomyces</taxon>
    </lineage>
</organism>
<evidence type="ECO:0000256" key="4">
    <source>
        <dbReference type="ARBA" id="ARBA00022723"/>
    </source>
</evidence>
<keyword evidence="4" id="KW-0479">Metal-binding</keyword>
<dbReference type="PROSITE" id="PS50846">
    <property type="entry name" value="HMA_2"/>
    <property type="match status" value="1"/>
</dbReference>
<dbReference type="Gene3D" id="3.30.70.100">
    <property type="match status" value="1"/>
</dbReference>
<dbReference type="SUPFAM" id="SSF49329">
    <property type="entry name" value="Cu,Zn superoxide dismutase-like"/>
    <property type="match status" value="1"/>
</dbReference>
<gene>
    <name evidence="6" type="ORF">LODBEIA_P02320</name>
</gene>
<dbReference type="RefSeq" id="XP_066827170.1">
    <property type="nucleotide sequence ID" value="XM_066972306.1"/>
</dbReference>
<dbReference type="PANTHER" id="PTHR22814">
    <property type="entry name" value="COPPER TRANSPORT PROTEIN ATOX1-RELATED"/>
    <property type="match status" value="1"/>
</dbReference>
<sequence length="252" mass="26790">MAASPFEIVFAVPMECKSCVDSIAQALKPVSGLTKFDINLDRNLVTTHGTIAPSEIVKAIQSTGKDAIIRGTGKPDSAAVCILESFDPKDIKQPVKGLARIVQVSDDSSIFDLTVNGLPQGRYYPSIRASGNLSRGAFSTGSCFYKLPAIDVDEPSNSSTTINSLGAASLQNNGLHDLYSGQSFLQAKLNICDLIGRSVILSKLENEITEDSLCGVIARSAGAWENDKQVCSCSGKTVWQERSDAKSRGVAV</sequence>
<comment type="cofactor">
    <cofactor evidence="1">
        <name>Cu(2+)</name>
        <dbReference type="ChEBI" id="CHEBI:29036"/>
    </cofactor>
</comment>
<evidence type="ECO:0000256" key="1">
    <source>
        <dbReference type="ARBA" id="ARBA00001973"/>
    </source>
</evidence>
<dbReference type="InterPro" id="IPR036163">
    <property type="entry name" value="HMA_dom_sf"/>
</dbReference>
<evidence type="ECO:0000259" key="5">
    <source>
        <dbReference type="PROSITE" id="PS50846"/>
    </source>
</evidence>
<evidence type="ECO:0000313" key="6">
    <source>
        <dbReference type="EMBL" id="CAK9435505.1"/>
    </source>
</evidence>
<dbReference type="EMBL" id="OZ022405">
    <property type="protein sequence ID" value="CAK9435505.1"/>
    <property type="molecule type" value="Genomic_DNA"/>
</dbReference>
<name>A0ABP0ZCV6_9ASCO</name>
<dbReference type="InterPro" id="IPR036423">
    <property type="entry name" value="SOD-like_Cu/Zn_dom_sf"/>
</dbReference>
<dbReference type="GeneID" id="92205428"/>
<dbReference type="Gene3D" id="2.60.40.200">
    <property type="entry name" value="Superoxide dismutase, copper/zinc binding domain"/>
    <property type="match status" value="1"/>
</dbReference>
<dbReference type="PANTHER" id="PTHR22814:SF287">
    <property type="entry name" value="COPPER TRANSPORT PROTEIN ATX1"/>
    <property type="match status" value="1"/>
</dbReference>
<reference evidence="6 7" key="1">
    <citation type="submission" date="2024-03" db="EMBL/GenBank/DDBJ databases">
        <authorList>
            <person name="Brejova B."/>
        </authorList>
    </citation>
    <scope>NUCLEOTIDE SEQUENCE [LARGE SCALE GENOMIC DNA]</scope>
    <source>
        <strain evidence="6 7">CBS 14171</strain>
    </source>
</reference>
<dbReference type="SUPFAM" id="SSF55008">
    <property type="entry name" value="HMA, heavy metal-associated domain"/>
    <property type="match status" value="1"/>
</dbReference>
<evidence type="ECO:0000256" key="3">
    <source>
        <dbReference type="ARBA" id="ARBA00016103"/>
    </source>
</evidence>
<evidence type="ECO:0000313" key="7">
    <source>
        <dbReference type="Proteomes" id="UP001497383"/>
    </source>
</evidence>
<dbReference type="CDD" id="cd00371">
    <property type="entry name" value="HMA"/>
    <property type="match status" value="1"/>
</dbReference>
<comment type="similarity">
    <text evidence="2">Belongs to the CCS1 family.</text>
</comment>